<sequence length="53" mass="6108">WNKHTSTRSPPSMLPFSHRSMPKSGAPTPTMWFSIGSRRKSSVSRTRCWVWST</sequence>
<proteinExistence type="predicted"/>
<organism evidence="2">
    <name type="scientific">uncultured Sphingomonas sp</name>
    <dbReference type="NCBI Taxonomy" id="158754"/>
    <lineage>
        <taxon>Bacteria</taxon>
        <taxon>Pseudomonadati</taxon>
        <taxon>Pseudomonadota</taxon>
        <taxon>Alphaproteobacteria</taxon>
        <taxon>Sphingomonadales</taxon>
        <taxon>Sphingomonadaceae</taxon>
        <taxon>Sphingomonas</taxon>
        <taxon>environmental samples</taxon>
    </lineage>
</organism>
<dbReference type="EMBL" id="CADCWA010000175">
    <property type="protein sequence ID" value="CAA9529907.1"/>
    <property type="molecule type" value="Genomic_DNA"/>
</dbReference>
<dbReference type="AlphaFoldDB" id="A0A6J4TT92"/>
<evidence type="ECO:0000313" key="2">
    <source>
        <dbReference type="EMBL" id="CAA9529907.1"/>
    </source>
</evidence>
<feature type="non-terminal residue" evidence="2">
    <location>
        <position position="53"/>
    </location>
</feature>
<evidence type="ECO:0000256" key="1">
    <source>
        <dbReference type="SAM" id="MobiDB-lite"/>
    </source>
</evidence>
<reference evidence="2" key="1">
    <citation type="submission" date="2020-02" db="EMBL/GenBank/DDBJ databases">
        <authorList>
            <person name="Meier V. D."/>
        </authorList>
    </citation>
    <scope>NUCLEOTIDE SEQUENCE</scope>
    <source>
        <strain evidence="2">AVDCRST_MAG31</strain>
    </source>
</reference>
<feature type="region of interest" description="Disordered" evidence="1">
    <location>
        <begin position="1"/>
        <end position="33"/>
    </location>
</feature>
<gene>
    <name evidence="2" type="ORF">AVDCRST_MAG31-2280</name>
</gene>
<accession>A0A6J4TT92</accession>
<protein>
    <submittedName>
        <fullName evidence="2">Uncharacterized protein</fullName>
    </submittedName>
</protein>
<feature type="non-terminal residue" evidence="2">
    <location>
        <position position="1"/>
    </location>
</feature>
<name>A0A6J4TT92_9SPHN</name>